<dbReference type="GO" id="GO:0140359">
    <property type="term" value="F:ABC-type transporter activity"/>
    <property type="evidence" value="ECO:0007669"/>
    <property type="project" value="InterPro"/>
</dbReference>
<comment type="caution">
    <text evidence="3">The sequence shown here is derived from an EMBL/GenBank/DDBJ whole genome shotgun (WGS) entry which is preliminary data.</text>
</comment>
<feature type="transmembrane region" description="Helical" evidence="2">
    <location>
        <begin position="455"/>
        <end position="475"/>
    </location>
</feature>
<feature type="transmembrane region" description="Helical" evidence="2">
    <location>
        <begin position="259"/>
        <end position="279"/>
    </location>
</feature>
<protein>
    <submittedName>
        <fullName evidence="3">ABC transporter permease</fullName>
    </submittedName>
</protein>
<evidence type="ECO:0000313" key="4">
    <source>
        <dbReference type="Proteomes" id="UP000586827"/>
    </source>
</evidence>
<feature type="transmembrane region" description="Helical" evidence="2">
    <location>
        <begin position="482"/>
        <end position="504"/>
    </location>
</feature>
<evidence type="ECO:0000256" key="2">
    <source>
        <dbReference type="SAM" id="Phobius"/>
    </source>
</evidence>
<organism evidence="3 4">
    <name type="scientific">Nocardia uniformis</name>
    <dbReference type="NCBI Taxonomy" id="53432"/>
    <lineage>
        <taxon>Bacteria</taxon>
        <taxon>Bacillati</taxon>
        <taxon>Actinomycetota</taxon>
        <taxon>Actinomycetes</taxon>
        <taxon>Mycobacteriales</taxon>
        <taxon>Nocardiaceae</taxon>
        <taxon>Nocardia</taxon>
    </lineage>
</organism>
<feature type="transmembrane region" description="Helical" evidence="2">
    <location>
        <begin position="207"/>
        <end position="225"/>
    </location>
</feature>
<feature type="region of interest" description="Disordered" evidence="1">
    <location>
        <begin position="1"/>
        <end position="21"/>
    </location>
</feature>
<feature type="transmembrane region" description="Helical" evidence="2">
    <location>
        <begin position="100"/>
        <end position="121"/>
    </location>
</feature>
<keyword evidence="4" id="KW-1185">Reference proteome</keyword>
<proteinExistence type="predicted"/>
<evidence type="ECO:0000256" key="1">
    <source>
        <dbReference type="SAM" id="MobiDB-lite"/>
    </source>
</evidence>
<keyword evidence="2" id="KW-0472">Membrane</keyword>
<dbReference type="AlphaFoldDB" id="A0A849C1A3"/>
<gene>
    <name evidence="3" type="ORF">HLB23_16475</name>
</gene>
<dbReference type="GO" id="GO:0005886">
    <property type="term" value="C:plasma membrane"/>
    <property type="evidence" value="ECO:0007669"/>
    <property type="project" value="UniProtKB-SubCell"/>
</dbReference>
<accession>A0A849C1A3</accession>
<keyword evidence="2" id="KW-1133">Transmembrane helix</keyword>
<dbReference type="RefSeq" id="WP_067521253.1">
    <property type="nucleotide sequence ID" value="NZ_JABELX010000005.1"/>
</dbReference>
<feature type="transmembrane region" description="Helical" evidence="2">
    <location>
        <begin position="42"/>
        <end position="64"/>
    </location>
</feature>
<keyword evidence="2" id="KW-0812">Transmembrane</keyword>
<reference evidence="3 4" key="1">
    <citation type="submission" date="2020-05" db="EMBL/GenBank/DDBJ databases">
        <title>MicrobeNet Type strains.</title>
        <authorList>
            <person name="Nicholson A.C."/>
        </authorList>
    </citation>
    <scope>NUCLEOTIDE SEQUENCE [LARGE SCALE GENOMIC DNA]</scope>
    <source>
        <strain evidence="3 4">JCM 3224</strain>
    </source>
</reference>
<dbReference type="Proteomes" id="UP000586827">
    <property type="component" value="Unassembled WGS sequence"/>
</dbReference>
<dbReference type="EMBL" id="JABELX010000005">
    <property type="protein sequence ID" value="NNH71438.1"/>
    <property type="molecule type" value="Genomic_DNA"/>
</dbReference>
<name>A0A849C1A3_9NOCA</name>
<evidence type="ECO:0000313" key="3">
    <source>
        <dbReference type="EMBL" id="NNH71438.1"/>
    </source>
</evidence>
<feature type="transmembrane region" description="Helical" evidence="2">
    <location>
        <begin position="364"/>
        <end position="388"/>
    </location>
</feature>
<feature type="transmembrane region" description="Helical" evidence="2">
    <location>
        <begin position="318"/>
        <end position="335"/>
    </location>
</feature>
<feature type="transmembrane region" description="Helical" evidence="2">
    <location>
        <begin position="179"/>
        <end position="200"/>
    </location>
</feature>
<feature type="transmembrane region" description="Helical" evidence="2">
    <location>
        <begin position="408"/>
        <end position="435"/>
    </location>
</feature>
<sequence length="553" mass="57814">MTTLTSNAPRGAQTQSAGSRGTALTGTGTLIRFILRRDRIKLPAWILGIALLSMYYGAALPQIYKTDEDLRAVSQFAEGTMGALIAGPGYGLTSPTVESVIVAIYGLYFLLLAALMNILLISRHTRVEEQTGRAELIRANVVGRHAQLTAALIVAVGANIALSLLIAGGFAAADLDTGGALLFGASVGAVGLVFAGITAVTVQITEYSRAASGLAGAALGVAYVVRAAGDTIREGGSALSWFSPLAWSQQTRAYADPRWSPLALSVAFAVAAALLGYALSGRRDLNAGLVAPRRGSRYAAPWLNSPVALAFRLQRASFIGWGLALAAMGALYGALTKTLVDSFEDLPDNVIDIMGGDPTRMLDGYVSTMGVFDALLVVVFVILGVQSLHGEETKGRAEPVLATGTGRWALFGSWIGMLAAGVTALLVIVGLALGLSTAISVGDSSYVGKVLGAHLAYLPAILVVLAVAALLFGVIPRAIGATWALFGFSMILGFFGPIMDLPQWVMNLSPFEHIAALPLDRMTWSPLFALTVIALALTALGGYGFRRRDLDMK</sequence>
<feature type="transmembrane region" description="Helical" evidence="2">
    <location>
        <begin position="524"/>
        <end position="545"/>
    </location>
</feature>
<feature type="transmembrane region" description="Helical" evidence="2">
    <location>
        <begin position="148"/>
        <end position="173"/>
    </location>
</feature>